<dbReference type="EMBL" id="CP133613">
    <property type="protein sequence ID" value="WMV13519.1"/>
    <property type="molecule type" value="Genomic_DNA"/>
</dbReference>
<dbReference type="AlphaFoldDB" id="A0AAF0Q505"/>
<keyword evidence="2" id="KW-1185">Reference proteome</keyword>
<dbReference type="Proteomes" id="UP001234989">
    <property type="component" value="Chromosome 2"/>
</dbReference>
<accession>A0AAF0Q505</accession>
<evidence type="ECO:0000313" key="2">
    <source>
        <dbReference type="Proteomes" id="UP001234989"/>
    </source>
</evidence>
<protein>
    <submittedName>
        <fullName evidence="1">Uncharacterized protein</fullName>
    </submittedName>
</protein>
<sequence>MKTYPQSHSIYSLELGRYEFLNAWMLSLSSKQQFILIQNLTFWGQSAIKVGFRGLFGSPITSVIRPLFHWIANLLESSLLILFFRQYNRRSPIHSTINQYGTQLAQISLIAAVYCKTGWALKPLGESSSSLGDCQVDLSPLDVDLDADVDHIQAGDTTIPPASADAQRSVVESKARMEQMMDRKIQAFNKRLDAFESRVLKRHAPTIDITTFHTELASLCADVDALLAPA</sequence>
<reference evidence="1" key="1">
    <citation type="submission" date="2023-08" db="EMBL/GenBank/DDBJ databases">
        <title>A de novo genome assembly of Solanum verrucosum Schlechtendal, a Mexican diploid species geographically isolated from the other diploid A-genome species in potato relatives.</title>
        <authorList>
            <person name="Hosaka K."/>
        </authorList>
    </citation>
    <scope>NUCLEOTIDE SEQUENCE</scope>
    <source>
        <tissue evidence="1">Young leaves</tissue>
    </source>
</reference>
<organism evidence="1 2">
    <name type="scientific">Solanum verrucosum</name>
    <dbReference type="NCBI Taxonomy" id="315347"/>
    <lineage>
        <taxon>Eukaryota</taxon>
        <taxon>Viridiplantae</taxon>
        <taxon>Streptophyta</taxon>
        <taxon>Embryophyta</taxon>
        <taxon>Tracheophyta</taxon>
        <taxon>Spermatophyta</taxon>
        <taxon>Magnoliopsida</taxon>
        <taxon>eudicotyledons</taxon>
        <taxon>Gunneridae</taxon>
        <taxon>Pentapetalae</taxon>
        <taxon>asterids</taxon>
        <taxon>lamiids</taxon>
        <taxon>Solanales</taxon>
        <taxon>Solanaceae</taxon>
        <taxon>Solanoideae</taxon>
        <taxon>Solaneae</taxon>
        <taxon>Solanum</taxon>
    </lineage>
</organism>
<proteinExistence type="predicted"/>
<gene>
    <name evidence="1" type="ORF">MTR67_006904</name>
</gene>
<evidence type="ECO:0000313" key="1">
    <source>
        <dbReference type="EMBL" id="WMV13519.1"/>
    </source>
</evidence>
<name>A0AAF0Q505_SOLVR</name>